<name>A0A2P2NLE3_RHIMU</name>
<reference evidence="1" key="1">
    <citation type="submission" date="2018-02" db="EMBL/GenBank/DDBJ databases">
        <title>Rhizophora mucronata_Transcriptome.</title>
        <authorList>
            <person name="Meera S.P."/>
            <person name="Sreeshan A."/>
            <person name="Augustine A."/>
        </authorList>
    </citation>
    <scope>NUCLEOTIDE SEQUENCE</scope>
    <source>
        <tissue evidence="1">Leaf</tissue>
    </source>
</reference>
<dbReference type="AlphaFoldDB" id="A0A2P2NLE3"/>
<evidence type="ECO:0000313" key="1">
    <source>
        <dbReference type="EMBL" id="MBX43308.1"/>
    </source>
</evidence>
<accession>A0A2P2NLE3</accession>
<proteinExistence type="predicted"/>
<protein>
    <submittedName>
        <fullName evidence="1">Uncharacterized protein</fullName>
    </submittedName>
</protein>
<sequence length="98" mass="11295">MLQELAVNVLCMLAPTEIYYAQPVVCVCVFVHMHLIHFLHVDLDHQTFELRMVLKTIFMLQQRPKLARIYAFIVTSINSCLSMLQDNKKLTNALSAES</sequence>
<organism evidence="1">
    <name type="scientific">Rhizophora mucronata</name>
    <name type="common">Asiatic mangrove</name>
    <dbReference type="NCBI Taxonomy" id="61149"/>
    <lineage>
        <taxon>Eukaryota</taxon>
        <taxon>Viridiplantae</taxon>
        <taxon>Streptophyta</taxon>
        <taxon>Embryophyta</taxon>
        <taxon>Tracheophyta</taxon>
        <taxon>Spermatophyta</taxon>
        <taxon>Magnoliopsida</taxon>
        <taxon>eudicotyledons</taxon>
        <taxon>Gunneridae</taxon>
        <taxon>Pentapetalae</taxon>
        <taxon>rosids</taxon>
        <taxon>fabids</taxon>
        <taxon>Malpighiales</taxon>
        <taxon>Rhizophoraceae</taxon>
        <taxon>Rhizophora</taxon>
    </lineage>
</organism>
<dbReference type="EMBL" id="GGEC01062824">
    <property type="protein sequence ID" value="MBX43308.1"/>
    <property type="molecule type" value="Transcribed_RNA"/>
</dbReference>